<sequence length="269" mass="29300">MSTTDRGVNQYPGVGRVLVIIPTYNEADNIRLIVDRVRKATPAVDILIADDNSPDGTGAVADELAAADPAVHVLHRPGKQGLGAAYIAGFAWGAEHGYDAVVEMDADGSHAPEELPRLLDQLADNDVVLGSRYVPDGKTVNWPVHRQAISRSGNLYVRMALGMPLRDATGGYRAYRTPILDKIDVDSVSSQGYCFQVDLAWRAYKDGYRVAEVPITFTERERGKSKMSSSIVREALWRVTVWGATARWQALKRAVSGSGPDKARAKPGR</sequence>
<proteinExistence type="inferred from homology"/>
<comment type="similarity">
    <text evidence="1">Belongs to the glycosyltransferase 2 family.</text>
</comment>
<keyword evidence="2" id="KW-0328">Glycosyltransferase</keyword>
<dbReference type="PANTHER" id="PTHR43398:SF1">
    <property type="entry name" value="DOLICHOL-PHOSPHATE MANNOSYLTRANSFERASE SUBUNIT 1"/>
    <property type="match status" value="1"/>
</dbReference>
<evidence type="ECO:0000256" key="1">
    <source>
        <dbReference type="ARBA" id="ARBA00006739"/>
    </source>
</evidence>
<evidence type="ECO:0000259" key="4">
    <source>
        <dbReference type="Pfam" id="PF00535"/>
    </source>
</evidence>
<name>A0ABY5VLL0_9ACTN</name>
<dbReference type="EMBL" id="CP073720">
    <property type="protein sequence ID" value="UWP78438.1"/>
    <property type="molecule type" value="Genomic_DNA"/>
</dbReference>
<accession>A0ABY5VLL0</accession>
<dbReference type="Proteomes" id="UP001059617">
    <property type="component" value="Chromosome"/>
</dbReference>
<dbReference type="SUPFAM" id="SSF53448">
    <property type="entry name" value="Nucleotide-diphospho-sugar transferases"/>
    <property type="match status" value="1"/>
</dbReference>
<dbReference type="InterPro" id="IPR001173">
    <property type="entry name" value="Glyco_trans_2-like"/>
</dbReference>
<dbReference type="InterPro" id="IPR039528">
    <property type="entry name" value="DPM1-like"/>
</dbReference>
<keyword evidence="6" id="KW-1185">Reference proteome</keyword>
<dbReference type="Pfam" id="PF00535">
    <property type="entry name" value="Glycos_transf_2"/>
    <property type="match status" value="1"/>
</dbReference>
<evidence type="ECO:0000256" key="2">
    <source>
        <dbReference type="ARBA" id="ARBA00022676"/>
    </source>
</evidence>
<gene>
    <name evidence="5" type="ORF">Dfulv_24950</name>
</gene>
<dbReference type="PANTHER" id="PTHR43398">
    <property type="entry name" value="DOLICHOL-PHOSPHATE MANNOSYLTRANSFERASE SUBUNIT 1"/>
    <property type="match status" value="1"/>
</dbReference>
<dbReference type="InterPro" id="IPR029044">
    <property type="entry name" value="Nucleotide-diphossugar_trans"/>
</dbReference>
<feature type="domain" description="Glycosyltransferase 2-like" evidence="4">
    <location>
        <begin position="19"/>
        <end position="183"/>
    </location>
</feature>
<keyword evidence="3" id="KW-0808">Transferase</keyword>
<evidence type="ECO:0000256" key="3">
    <source>
        <dbReference type="ARBA" id="ARBA00022679"/>
    </source>
</evidence>
<dbReference type="RefSeq" id="WP_259855527.1">
    <property type="nucleotide sequence ID" value="NZ_BAAAST010000085.1"/>
</dbReference>
<dbReference type="Gene3D" id="3.90.550.10">
    <property type="entry name" value="Spore Coat Polysaccharide Biosynthesis Protein SpsA, Chain A"/>
    <property type="match status" value="1"/>
</dbReference>
<evidence type="ECO:0000313" key="5">
    <source>
        <dbReference type="EMBL" id="UWP78438.1"/>
    </source>
</evidence>
<evidence type="ECO:0000313" key="6">
    <source>
        <dbReference type="Proteomes" id="UP001059617"/>
    </source>
</evidence>
<reference evidence="5" key="2">
    <citation type="submission" date="2022-09" db="EMBL/GenBank/DDBJ databases">
        <title>Biosynthetic gene clusters of Dactylosporangioum fulvum.</title>
        <authorList>
            <person name="Caradec T."/>
        </authorList>
    </citation>
    <scope>NUCLEOTIDE SEQUENCE</scope>
    <source>
        <strain evidence="5">NRRL B-16292</strain>
    </source>
</reference>
<dbReference type="CDD" id="cd06442">
    <property type="entry name" value="DPM1_like"/>
    <property type="match status" value="1"/>
</dbReference>
<organism evidence="5 6">
    <name type="scientific">Dactylosporangium fulvum</name>
    <dbReference type="NCBI Taxonomy" id="53359"/>
    <lineage>
        <taxon>Bacteria</taxon>
        <taxon>Bacillati</taxon>
        <taxon>Actinomycetota</taxon>
        <taxon>Actinomycetes</taxon>
        <taxon>Micromonosporales</taxon>
        <taxon>Micromonosporaceae</taxon>
        <taxon>Dactylosporangium</taxon>
    </lineage>
</organism>
<reference evidence="5" key="1">
    <citation type="submission" date="2021-04" db="EMBL/GenBank/DDBJ databases">
        <authorList>
            <person name="Hartkoorn R.C."/>
            <person name="Beaudoing E."/>
            <person name="Hot D."/>
        </authorList>
    </citation>
    <scope>NUCLEOTIDE SEQUENCE</scope>
    <source>
        <strain evidence="5">NRRL B-16292</strain>
    </source>
</reference>
<protein>
    <submittedName>
        <fullName evidence="5">Polyprenol monophosphomannose synthase</fullName>
    </submittedName>
</protein>